<dbReference type="InterPro" id="IPR037377">
    <property type="entry name" value="GTE_bromo"/>
</dbReference>
<dbReference type="Pfam" id="PF17035">
    <property type="entry name" value="BET"/>
    <property type="match status" value="1"/>
</dbReference>
<evidence type="ECO:0000313" key="13">
    <source>
        <dbReference type="Proteomes" id="UP000515151"/>
    </source>
</evidence>
<evidence type="ECO:0000256" key="6">
    <source>
        <dbReference type="ARBA" id="ARBA00023242"/>
    </source>
</evidence>
<keyword evidence="6" id="KW-0539">Nucleus</keyword>
<dbReference type="InterPro" id="IPR038336">
    <property type="entry name" value="NET_sf"/>
</dbReference>
<evidence type="ECO:0000313" key="14">
    <source>
        <dbReference type="RefSeq" id="XP_031404091.1"/>
    </source>
</evidence>
<evidence type="ECO:0000256" key="5">
    <source>
        <dbReference type="ARBA" id="ARBA00023163"/>
    </source>
</evidence>
<keyword evidence="4 7" id="KW-0103">Bromodomain</keyword>
<dbReference type="GeneID" id="116213343"/>
<feature type="region of interest" description="Disordered" evidence="8">
    <location>
        <begin position="669"/>
        <end position="695"/>
    </location>
</feature>
<dbReference type="InterPro" id="IPR036427">
    <property type="entry name" value="Bromodomain-like_sf"/>
</dbReference>
<evidence type="ECO:0000256" key="2">
    <source>
        <dbReference type="ARBA" id="ARBA00023015"/>
    </source>
</evidence>
<name>A0A218WN35_PUNGR</name>
<evidence type="ECO:0000256" key="1">
    <source>
        <dbReference type="ARBA" id="ARBA00004123"/>
    </source>
</evidence>
<dbReference type="SMART" id="SM00297">
    <property type="entry name" value="BROMO"/>
    <property type="match status" value="1"/>
</dbReference>
<dbReference type="GO" id="GO:0005634">
    <property type="term" value="C:nucleus"/>
    <property type="evidence" value="ECO:0007669"/>
    <property type="project" value="UniProtKB-SubCell"/>
</dbReference>
<keyword evidence="3" id="KW-0175">Coiled coil</keyword>
<feature type="compositionally biased region" description="Basic and acidic residues" evidence="8">
    <location>
        <begin position="496"/>
        <end position="509"/>
    </location>
</feature>
<feature type="domain" description="Bromo" evidence="9">
    <location>
        <begin position="191"/>
        <end position="263"/>
    </location>
</feature>
<evidence type="ECO:0000256" key="8">
    <source>
        <dbReference type="SAM" id="MobiDB-lite"/>
    </source>
</evidence>
<protein>
    <submittedName>
        <fullName evidence="14">Transcription factor GTE8</fullName>
    </submittedName>
</protein>
<feature type="region of interest" description="Disordered" evidence="8">
    <location>
        <begin position="711"/>
        <end position="738"/>
    </location>
</feature>
<dbReference type="SUPFAM" id="SSF47370">
    <property type="entry name" value="Bromodomain"/>
    <property type="match status" value="1"/>
</dbReference>
<accession>A0A218WN35</accession>
<dbReference type="Gene3D" id="1.20.920.10">
    <property type="entry name" value="Bromodomain-like"/>
    <property type="match status" value="1"/>
</dbReference>
<evidence type="ECO:0000259" key="9">
    <source>
        <dbReference type="PROSITE" id="PS50014"/>
    </source>
</evidence>
<feature type="compositionally biased region" description="Polar residues" evidence="8">
    <location>
        <begin position="527"/>
        <end position="553"/>
    </location>
</feature>
<dbReference type="AlphaFoldDB" id="A0A218WN35"/>
<feature type="domain" description="NET" evidence="10">
    <location>
        <begin position="322"/>
        <end position="404"/>
    </location>
</feature>
<dbReference type="PANTHER" id="PTHR46136">
    <property type="entry name" value="TRANSCRIPTION FACTOR GTE8"/>
    <property type="match status" value="1"/>
</dbReference>
<reference evidence="14" key="4">
    <citation type="submission" date="2025-04" db="UniProtKB">
        <authorList>
            <consortium name="RefSeq"/>
        </authorList>
    </citation>
    <scope>IDENTIFICATION</scope>
    <source>
        <tissue evidence="14">Leaf</tissue>
    </source>
</reference>
<dbReference type="PROSITE" id="PS50014">
    <property type="entry name" value="BROMODOMAIN_2"/>
    <property type="match status" value="1"/>
</dbReference>
<feature type="region of interest" description="Disordered" evidence="8">
    <location>
        <begin position="416"/>
        <end position="561"/>
    </location>
</feature>
<dbReference type="PROSITE" id="PS51525">
    <property type="entry name" value="NET"/>
    <property type="match status" value="1"/>
</dbReference>
<dbReference type="RefSeq" id="XP_031404091.1">
    <property type="nucleotide sequence ID" value="XM_031548231.1"/>
</dbReference>
<comment type="subcellular location">
    <subcellularLocation>
        <location evidence="1">Nucleus</location>
    </subcellularLocation>
</comment>
<feature type="compositionally biased region" description="Polar residues" evidence="8">
    <location>
        <begin position="418"/>
        <end position="429"/>
    </location>
</feature>
<feature type="region of interest" description="Disordered" evidence="8">
    <location>
        <begin position="118"/>
        <end position="151"/>
    </location>
</feature>
<dbReference type="InterPro" id="IPR001487">
    <property type="entry name" value="Bromodomain"/>
</dbReference>
<keyword evidence="2" id="KW-0805">Transcription regulation</keyword>
<keyword evidence="13" id="KW-1185">Reference proteome</keyword>
<dbReference type="OrthoDB" id="21449at2759"/>
<feature type="compositionally biased region" description="Low complexity" evidence="8">
    <location>
        <begin position="25"/>
        <end position="34"/>
    </location>
</feature>
<dbReference type="CDD" id="cd05506">
    <property type="entry name" value="Bromo_plant1"/>
    <property type="match status" value="1"/>
</dbReference>
<reference evidence="13" key="3">
    <citation type="journal article" date="2020" name="Plant Biotechnol. J.">
        <title>The pomegranate (Punica granatum L.) draft genome dissects genetic divergence between soft- and hard-seeded cultivars.</title>
        <authorList>
            <person name="Luo X."/>
            <person name="Li H."/>
            <person name="Wu Z."/>
            <person name="Yao W."/>
            <person name="Zhao P."/>
            <person name="Cao D."/>
            <person name="Yu H."/>
            <person name="Li K."/>
            <person name="Poudel K."/>
            <person name="Zhao D."/>
            <person name="Zhang F."/>
            <person name="Xia X."/>
            <person name="Chen L."/>
            <person name="Wang Q."/>
            <person name="Jing D."/>
            <person name="Cao S."/>
        </authorList>
    </citation>
    <scope>NUCLEOTIDE SEQUENCE [LARGE SCALE GENOMIC DNA]</scope>
</reference>
<sequence>MLGKMVGRNDNFPGGYYRNTLNAAGESEGSGSSGRIDAEFTASEDSSGPARKCISLNSDKGAIFFVPSEVLPMANMTNLERKSLIHRLKMELERIRILQKKLELQRSSAVAVSSSSDILSCSNGRPQPDAMRKSSASASGKEKKVKSLGGKGQPWNRCALAKVEPVKEAPTPRAADALLMNQCEALLKRLMSHQHGWVFNKPVDVKALNIPDYFTVIKHPMDLGTIKGKISSGSYSSPLEFVADVRLTFTNAMTYNPPGNDVHIMADTLRKFFEVRWKTIEKKIVVADSQSLPAKSVPSKEKETAKPLPPAKKRKISSIQYEVVPEPIKPVMPDEEKHKLGRQLESIMGDMPENIIDFLRENSSNGQECGEEEIEIDIDDLSNDTLFTLRKLVDEYLQEKQKSQARDEQCEIEILNESGFSNSSMQPSKVNGDEDVDIGGNEPPVSSYPQVEKENTSQRVNIGTSEDGSSDSDLSNSSDSESDHGKASTPKNAQKKTVDSDIQMDEKRSPGSPPDVNQPISGLDQLGQASQQKPSSLESVNSQDGESVPNERQVSPGKLHRAALLSRFADTILKAREKTLPQGDKGDPENLRREREELEMQRRKEKARLQAEAKAAEDARRKLEAEALAEAKRKRELEREAARQALLQMEKTVEINENSRFLEDLEMLSTIPGEQLPSSADETSPDNNSLDRLGSFKFGGCNPLEQLGLFMKADDEEEEPEPPAFSNPGNDVEEGEID</sequence>
<dbReference type="PANTHER" id="PTHR46136:SF1">
    <property type="entry name" value="TRANSCRIPTION FACTOR GTE11-RELATED"/>
    <property type="match status" value="1"/>
</dbReference>
<keyword evidence="5" id="KW-0804">Transcription</keyword>
<reference evidence="12" key="1">
    <citation type="journal article" date="2017" name="Plant J.">
        <title>The pomegranate (Punica granatum L.) genome and the genomics of punicalagin biosynthesis.</title>
        <authorList>
            <person name="Qin G."/>
            <person name="Xu C."/>
            <person name="Ming R."/>
            <person name="Tang H."/>
            <person name="Guyot R."/>
            <person name="Kramer E.M."/>
            <person name="Hu Y."/>
            <person name="Yi X."/>
            <person name="Qi Y."/>
            <person name="Xu X."/>
            <person name="Gao Z."/>
            <person name="Pan H."/>
            <person name="Jian J."/>
            <person name="Tian Y."/>
            <person name="Yue Z."/>
            <person name="Xu Y."/>
        </authorList>
    </citation>
    <scope>NUCLEOTIDE SEQUENCE [LARGE SCALE GENOMIC DNA]</scope>
    <source>
        <strain evidence="12">cv. Dabenzi</strain>
    </source>
</reference>
<organism evidence="11 12">
    <name type="scientific">Punica granatum</name>
    <name type="common">Pomegranate</name>
    <dbReference type="NCBI Taxonomy" id="22663"/>
    <lineage>
        <taxon>Eukaryota</taxon>
        <taxon>Viridiplantae</taxon>
        <taxon>Streptophyta</taxon>
        <taxon>Embryophyta</taxon>
        <taxon>Tracheophyta</taxon>
        <taxon>Spermatophyta</taxon>
        <taxon>Magnoliopsida</taxon>
        <taxon>eudicotyledons</taxon>
        <taxon>Gunneridae</taxon>
        <taxon>Pentapetalae</taxon>
        <taxon>rosids</taxon>
        <taxon>malvids</taxon>
        <taxon>Myrtales</taxon>
        <taxon>Lythraceae</taxon>
        <taxon>Punica</taxon>
    </lineage>
</organism>
<evidence type="ECO:0000256" key="7">
    <source>
        <dbReference type="PROSITE-ProRule" id="PRU00035"/>
    </source>
</evidence>
<feature type="region of interest" description="Disordered" evidence="8">
    <location>
        <begin position="575"/>
        <end position="607"/>
    </location>
</feature>
<dbReference type="Pfam" id="PF00439">
    <property type="entry name" value="Bromodomain"/>
    <property type="match status" value="1"/>
</dbReference>
<evidence type="ECO:0000256" key="4">
    <source>
        <dbReference type="ARBA" id="ARBA00023117"/>
    </source>
</evidence>
<dbReference type="Gene3D" id="1.20.1270.220">
    <property type="match status" value="1"/>
</dbReference>
<evidence type="ECO:0000256" key="3">
    <source>
        <dbReference type="ARBA" id="ARBA00023054"/>
    </source>
</evidence>
<gene>
    <name evidence="14" type="primary">LOC116213343</name>
    <name evidence="11" type="ORF">CDL15_Pgr022294</name>
</gene>
<evidence type="ECO:0000313" key="11">
    <source>
        <dbReference type="EMBL" id="OWM74023.1"/>
    </source>
</evidence>
<dbReference type="Proteomes" id="UP000197138">
    <property type="component" value="Unassembled WGS sequence"/>
</dbReference>
<feature type="compositionally biased region" description="Polar residues" evidence="8">
    <location>
        <begin position="676"/>
        <end position="690"/>
    </location>
</feature>
<dbReference type="Proteomes" id="UP000515151">
    <property type="component" value="Chromosome 7"/>
</dbReference>
<dbReference type="EMBL" id="MTKT01003937">
    <property type="protein sequence ID" value="OWM74023.1"/>
    <property type="molecule type" value="Genomic_DNA"/>
</dbReference>
<dbReference type="InterPro" id="IPR052442">
    <property type="entry name" value="Env_Response_Regulator"/>
</dbReference>
<feature type="compositionally biased region" description="Low complexity" evidence="8">
    <location>
        <begin position="465"/>
        <end position="479"/>
    </location>
</feature>
<dbReference type="InterPro" id="IPR027353">
    <property type="entry name" value="NET_dom"/>
</dbReference>
<evidence type="ECO:0000313" key="12">
    <source>
        <dbReference type="Proteomes" id="UP000197138"/>
    </source>
</evidence>
<dbReference type="PRINTS" id="PR00503">
    <property type="entry name" value="BROMODOMAIN"/>
</dbReference>
<proteinExistence type="predicted"/>
<evidence type="ECO:0000259" key="10">
    <source>
        <dbReference type="PROSITE" id="PS51525"/>
    </source>
</evidence>
<feature type="region of interest" description="Disordered" evidence="8">
    <location>
        <begin position="23"/>
        <end position="50"/>
    </location>
</feature>
<reference evidence="11" key="2">
    <citation type="submission" date="2017-06" db="EMBL/GenBank/DDBJ databases">
        <title>The pomegranate genome and the genomics of punicalagin biosynthesis.</title>
        <authorList>
            <person name="Xu C."/>
        </authorList>
    </citation>
    <scope>NUCLEOTIDE SEQUENCE [LARGE SCALE GENOMIC DNA]</scope>
    <source>
        <tissue evidence="11">Fresh leaf</tissue>
    </source>
</reference>